<dbReference type="EMBL" id="JAAFGW010000011">
    <property type="protein sequence ID" value="NDP47054.1"/>
    <property type="molecule type" value="Genomic_DNA"/>
</dbReference>
<reference evidence="8 9" key="1">
    <citation type="submission" date="2019-09" db="EMBL/GenBank/DDBJ databases">
        <title>H2 Metabolism Revealed by Metagenomic Analysis in Subglacial Sediment of East Antarctica.</title>
        <authorList>
            <person name="Yang Z."/>
            <person name="Zhang Y."/>
            <person name="Lv Y."/>
            <person name="Yan W."/>
            <person name="Xiao X."/>
            <person name="Sun B."/>
            <person name="Ma H."/>
        </authorList>
    </citation>
    <scope>NUCLEOTIDE SEQUENCE [LARGE SCALE GENOMIC DNA]</scope>
    <source>
        <strain evidence="8">Bin2_2</strain>
    </source>
</reference>
<dbReference type="InterPro" id="IPR011577">
    <property type="entry name" value="Cyt_b561_bac/Ni-Hgenase"/>
</dbReference>
<feature type="transmembrane region" description="Helical" evidence="6">
    <location>
        <begin position="20"/>
        <end position="44"/>
    </location>
</feature>
<evidence type="ECO:0000256" key="5">
    <source>
        <dbReference type="ARBA" id="ARBA00023136"/>
    </source>
</evidence>
<name>A0A7C9K8U2_9PROT</name>
<evidence type="ECO:0000313" key="9">
    <source>
        <dbReference type="Proteomes" id="UP000483432"/>
    </source>
</evidence>
<keyword evidence="2" id="KW-1003">Cell membrane</keyword>
<feature type="transmembrane region" description="Helical" evidence="6">
    <location>
        <begin position="192"/>
        <end position="216"/>
    </location>
</feature>
<evidence type="ECO:0000259" key="7">
    <source>
        <dbReference type="Pfam" id="PF01292"/>
    </source>
</evidence>
<comment type="caution">
    <text evidence="8">The sequence shown here is derived from an EMBL/GenBank/DDBJ whole genome shotgun (WGS) entry which is preliminary data.</text>
</comment>
<evidence type="ECO:0000256" key="2">
    <source>
        <dbReference type="ARBA" id="ARBA00022475"/>
    </source>
</evidence>
<dbReference type="Gene3D" id="1.20.950.20">
    <property type="entry name" value="Transmembrane di-heme cytochromes, Chain C"/>
    <property type="match status" value="1"/>
</dbReference>
<dbReference type="GO" id="GO:0022904">
    <property type="term" value="P:respiratory electron transport chain"/>
    <property type="evidence" value="ECO:0007669"/>
    <property type="project" value="InterPro"/>
</dbReference>
<keyword evidence="4 6" id="KW-1133">Transmembrane helix</keyword>
<organism evidence="8 9">
    <name type="scientific">Sulfuriferula multivorans</name>
    <dbReference type="NCBI Taxonomy" id="1559896"/>
    <lineage>
        <taxon>Bacteria</taxon>
        <taxon>Pseudomonadati</taxon>
        <taxon>Pseudomonadota</taxon>
        <taxon>Betaproteobacteria</taxon>
        <taxon>Nitrosomonadales</taxon>
        <taxon>Sulfuricellaceae</taxon>
        <taxon>Sulfuriferula</taxon>
    </lineage>
</organism>
<evidence type="ECO:0000256" key="4">
    <source>
        <dbReference type="ARBA" id="ARBA00022989"/>
    </source>
</evidence>
<comment type="subcellular location">
    <subcellularLocation>
        <location evidence="1">Cell membrane</location>
        <topology evidence="1">Multi-pass membrane protein</topology>
    </subcellularLocation>
</comment>
<dbReference type="GO" id="GO:0020037">
    <property type="term" value="F:heme binding"/>
    <property type="evidence" value="ECO:0007669"/>
    <property type="project" value="TreeGrafter"/>
</dbReference>
<sequence>MSQSNSTGSTRNMLYQRHTLAIRVMHWINVIAFILLLMSGLQIFNAHPALNWGKSSYNGQAPLLQMGALRDTQGQLVGVTQIFGHTFDTTGVLGVSADANGLPSARGFPAWITVPGAQWLSMGRRWHFFFAWLLVINGVAYLLYALASRHLTRDLTPTRRDWRSLGQSIKDHVRFRHPRGDEAKRYNILQKLAYLSVILGLFPLVIVAGLAMSPGLNALLPGWIDIFGGRQSARTVHFIAAWALVAFVFIHVFEVIISGLWNNLRSMITGRYRVPAQEIDHGKN</sequence>
<evidence type="ECO:0000256" key="3">
    <source>
        <dbReference type="ARBA" id="ARBA00022692"/>
    </source>
</evidence>
<feature type="domain" description="Cytochrome b561 bacterial/Ni-hydrogenase" evidence="7">
    <location>
        <begin position="17"/>
        <end position="270"/>
    </location>
</feature>
<proteinExistence type="predicted"/>
<dbReference type="PANTHER" id="PTHR30485:SF1">
    <property type="entry name" value="CYTOCHROME YDHU-RELATED"/>
    <property type="match status" value="1"/>
</dbReference>
<keyword evidence="3 6" id="KW-0812">Transmembrane</keyword>
<evidence type="ECO:0000256" key="1">
    <source>
        <dbReference type="ARBA" id="ARBA00004651"/>
    </source>
</evidence>
<dbReference type="PANTHER" id="PTHR30485">
    <property type="entry name" value="NI/FE-HYDROGENASE 1 B-TYPE CYTOCHROME SUBUNIT"/>
    <property type="match status" value="1"/>
</dbReference>
<protein>
    <recommendedName>
        <fullName evidence="7">Cytochrome b561 bacterial/Ni-hydrogenase domain-containing protein</fullName>
    </recommendedName>
</protein>
<feature type="transmembrane region" description="Helical" evidence="6">
    <location>
        <begin position="126"/>
        <end position="147"/>
    </location>
</feature>
<dbReference type="GO" id="GO:0009055">
    <property type="term" value="F:electron transfer activity"/>
    <property type="evidence" value="ECO:0007669"/>
    <property type="project" value="InterPro"/>
</dbReference>
<dbReference type="GO" id="GO:0005886">
    <property type="term" value="C:plasma membrane"/>
    <property type="evidence" value="ECO:0007669"/>
    <property type="project" value="UniProtKB-SubCell"/>
</dbReference>
<gene>
    <name evidence="8" type="ORF">GZ085_01435</name>
</gene>
<dbReference type="InterPro" id="IPR016174">
    <property type="entry name" value="Di-haem_cyt_TM"/>
</dbReference>
<evidence type="ECO:0000313" key="8">
    <source>
        <dbReference type="EMBL" id="NDP47054.1"/>
    </source>
</evidence>
<feature type="transmembrane region" description="Helical" evidence="6">
    <location>
        <begin position="236"/>
        <end position="261"/>
    </location>
</feature>
<dbReference type="InterPro" id="IPR051542">
    <property type="entry name" value="Hydrogenase_cytochrome"/>
</dbReference>
<dbReference type="Proteomes" id="UP000483432">
    <property type="component" value="Unassembled WGS sequence"/>
</dbReference>
<accession>A0A7C9K8U2</accession>
<dbReference type="AlphaFoldDB" id="A0A7C9K8U2"/>
<dbReference type="Pfam" id="PF01292">
    <property type="entry name" value="Ni_hydr_CYTB"/>
    <property type="match status" value="1"/>
</dbReference>
<keyword evidence="5 6" id="KW-0472">Membrane</keyword>
<dbReference type="SUPFAM" id="SSF81342">
    <property type="entry name" value="Transmembrane di-heme cytochromes"/>
    <property type="match status" value="1"/>
</dbReference>
<evidence type="ECO:0000256" key="6">
    <source>
        <dbReference type="SAM" id="Phobius"/>
    </source>
</evidence>